<dbReference type="InterPro" id="IPR032465">
    <property type="entry name" value="ACMSD"/>
</dbReference>
<dbReference type="InParanoid" id="A0A2G4YVM7"/>
<proteinExistence type="predicted"/>
<dbReference type="PANTHER" id="PTHR21240:SF19">
    <property type="entry name" value="CATALYTIC_ HYDROLASE"/>
    <property type="match status" value="1"/>
</dbReference>
<evidence type="ECO:0000256" key="1">
    <source>
        <dbReference type="ARBA" id="ARBA00023239"/>
    </source>
</evidence>
<dbReference type="GO" id="GO:0016831">
    <property type="term" value="F:carboxy-lyase activity"/>
    <property type="evidence" value="ECO:0007669"/>
    <property type="project" value="InterPro"/>
</dbReference>
<gene>
    <name evidence="3" type="ORF">CRD36_06510</name>
</gene>
<dbReference type="CDD" id="cd01292">
    <property type="entry name" value="metallo-dependent_hydrolases"/>
    <property type="match status" value="1"/>
</dbReference>
<dbReference type="GO" id="GO:0016787">
    <property type="term" value="F:hydrolase activity"/>
    <property type="evidence" value="ECO:0007669"/>
    <property type="project" value="UniProtKB-KW"/>
</dbReference>
<keyword evidence="3" id="KW-0378">Hydrolase</keyword>
<dbReference type="PANTHER" id="PTHR21240">
    <property type="entry name" value="2-AMINO-3-CARBOXYLMUCONATE-6-SEMIALDEHYDE DECARBOXYLASE"/>
    <property type="match status" value="1"/>
</dbReference>
<evidence type="ECO:0000259" key="2">
    <source>
        <dbReference type="Pfam" id="PF04909"/>
    </source>
</evidence>
<reference evidence="3 4" key="1">
    <citation type="submission" date="2017-10" db="EMBL/GenBank/DDBJ databases">
        <title>Frigbacter circumglobatus gen. nov. sp. nov., isolated from sediment cultured in situ.</title>
        <authorList>
            <person name="Zhao Z."/>
        </authorList>
    </citation>
    <scope>NUCLEOTIDE SEQUENCE [LARGE SCALE GENOMIC DNA]</scope>
    <source>
        <strain evidence="3 4">ZYL</strain>
    </source>
</reference>
<dbReference type="RefSeq" id="WP_099471956.1">
    <property type="nucleotide sequence ID" value="NZ_CP041025.1"/>
</dbReference>
<feature type="domain" description="Amidohydrolase-related" evidence="2">
    <location>
        <begin position="51"/>
        <end position="285"/>
    </location>
</feature>
<organism evidence="3 4">
    <name type="scientific">Paremcibacter congregatus</name>
    <dbReference type="NCBI Taxonomy" id="2043170"/>
    <lineage>
        <taxon>Bacteria</taxon>
        <taxon>Pseudomonadati</taxon>
        <taxon>Pseudomonadota</taxon>
        <taxon>Alphaproteobacteria</taxon>
        <taxon>Emcibacterales</taxon>
        <taxon>Emcibacteraceae</taxon>
        <taxon>Paremcibacter</taxon>
    </lineage>
</organism>
<name>A0A2G4YVM7_9PROT</name>
<comment type="caution">
    <text evidence="3">The sequence shown here is derived from an EMBL/GenBank/DDBJ whole genome shotgun (WGS) entry which is preliminary data.</text>
</comment>
<accession>A0A2G4YVM7</accession>
<dbReference type="OrthoDB" id="1407586at2"/>
<keyword evidence="1" id="KW-0456">Lyase</keyword>
<keyword evidence="4" id="KW-1185">Reference proteome</keyword>
<dbReference type="AlphaFoldDB" id="A0A2G4YVM7"/>
<dbReference type="Pfam" id="PF04909">
    <property type="entry name" value="Amidohydro_2"/>
    <property type="match status" value="1"/>
</dbReference>
<sequence>MTDNSHKIIDFRVRLPEALRPDIDVPKENSLQYDAVLGTSDKFGASQTTEALLAQMEAAGIDHAVVHAEYEVGDPADALNQAVADLVNEYPARLSGIGTISMKDFSIKNALRQVTECAERGMIGLSIQPAFFGMTINDKLLYPIYAKAIEHNLLVALHTGVNYTMNKPMAGENPMLIDEVCCHFPDLTVVASHAGWPWIAEMVAVARKHPQVYMEFGGLSPKYVGAPGSGWEVMHRFMNSVLSQQILFGTDWPVMDHARVISEWKDLGLKPHVEQALLGGNAKRLIKKTSLNK</sequence>
<evidence type="ECO:0000313" key="3">
    <source>
        <dbReference type="EMBL" id="PHZ85496.1"/>
    </source>
</evidence>
<dbReference type="InterPro" id="IPR032466">
    <property type="entry name" value="Metal_Hydrolase"/>
</dbReference>
<evidence type="ECO:0000313" key="4">
    <source>
        <dbReference type="Proteomes" id="UP000229730"/>
    </source>
</evidence>
<dbReference type="SUPFAM" id="SSF51556">
    <property type="entry name" value="Metallo-dependent hydrolases"/>
    <property type="match status" value="1"/>
</dbReference>
<dbReference type="InterPro" id="IPR006680">
    <property type="entry name" value="Amidohydro-rel"/>
</dbReference>
<dbReference type="Proteomes" id="UP000229730">
    <property type="component" value="Unassembled WGS sequence"/>
</dbReference>
<protein>
    <submittedName>
        <fullName evidence="3">Amidohydrolase</fullName>
    </submittedName>
</protein>
<dbReference type="Gene3D" id="3.20.20.140">
    <property type="entry name" value="Metal-dependent hydrolases"/>
    <property type="match status" value="1"/>
</dbReference>
<dbReference type="EMBL" id="PDEM01000011">
    <property type="protein sequence ID" value="PHZ85496.1"/>
    <property type="molecule type" value="Genomic_DNA"/>
</dbReference>